<dbReference type="PANTHER" id="PTHR33508">
    <property type="entry name" value="UPF0056 MEMBRANE PROTEIN YHCE"/>
    <property type="match status" value="1"/>
</dbReference>
<organism evidence="8 9">
    <name type="scientific">Neolewinella agarilytica</name>
    <dbReference type="NCBI Taxonomy" id="478744"/>
    <lineage>
        <taxon>Bacteria</taxon>
        <taxon>Pseudomonadati</taxon>
        <taxon>Bacteroidota</taxon>
        <taxon>Saprospiria</taxon>
        <taxon>Saprospirales</taxon>
        <taxon>Lewinellaceae</taxon>
        <taxon>Neolewinella</taxon>
    </lineage>
</organism>
<proteinExistence type="inferred from homology"/>
<protein>
    <recommendedName>
        <fullName evidence="7">UPF0056 membrane protein</fullName>
    </recommendedName>
</protein>
<comment type="subcellular location">
    <subcellularLocation>
        <location evidence="1 7">Cell membrane</location>
        <topology evidence="1 7">Multi-pass membrane protein</topology>
    </subcellularLocation>
</comment>
<dbReference type="EMBL" id="FOFB01000001">
    <property type="protein sequence ID" value="SEP61250.1"/>
    <property type="molecule type" value="Genomic_DNA"/>
</dbReference>
<evidence type="ECO:0000256" key="3">
    <source>
        <dbReference type="ARBA" id="ARBA00022475"/>
    </source>
</evidence>
<comment type="similarity">
    <text evidence="2 7">Belongs to the UPF0056 (MarC) family.</text>
</comment>
<feature type="transmembrane region" description="Helical" evidence="7">
    <location>
        <begin position="200"/>
        <end position="221"/>
    </location>
</feature>
<sequence>METLGNAVLFSPLKITNMLTFFFATLGSLFSLVNPLGAVPMYLTLTSAYSTEMRELMARKTAMWFLLILVIFFFAGTFILDFFGISLNALRIAGGLIIVNSGYGLLNSKFKERRVTDKIEEEAQDSEDISFTPMAMPMLSGPGSISLLIGLFAQQSEWVSRGLIIGVVAVMAVIIWGILHYAPVLFRILGTGGLAALSRIMGFLVMAIGIEMLIAGLVSLVRTML</sequence>
<accession>A0A1H8Z9Z3</accession>
<evidence type="ECO:0000256" key="6">
    <source>
        <dbReference type="ARBA" id="ARBA00023136"/>
    </source>
</evidence>
<feature type="transmembrane region" description="Helical" evidence="7">
    <location>
        <begin position="20"/>
        <end position="43"/>
    </location>
</feature>
<evidence type="ECO:0000256" key="7">
    <source>
        <dbReference type="RuleBase" id="RU362048"/>
    </source>
</evidence>
<dbReference type="InParanoid" id="A0A1H8Z9Z3"/>
<dbReference type="NCBIfam" id="TIGR00427">
    <property type="entry name" value="NAAT family transporter"/>
    <property type="match status" value="1"/>
</dbReference>
<dbReference type="Pfam" id="PF01914">
    <property type="entry name" value="MarC"/>
    <property type="match status" value="1"/>
</dbReference>
<keyword evidence="9" id="KW-1185">Reference proteome</keyword>
<dbReference type="Proteomes" id="UP000199021">
    <property type="component" value="Unassembled WGS sequence"/>
</dbReference>
<keyword evidence="4 7" id="KW-0812">Transmembrane</keyword>
<dbReference type="PANTHER" id="PTHR33508:SF1">
    <property type="entry name" value="UPF0056 MEMBRANE PROTEIN YHCE"/>
    <property type="match status" value="1"/>
</dbReference>
<evidence type="ECO:0000256" key="2">
    <source>
        <dbReference type="ARBA" id="ARBA00009784"/>
    </source>
</evidence>
<dbReference type="AlphaFoldDB" id="A0A1H8Z9Z3"/>
<evidence type="ECO:0000313" key="8">
    <source>
        <dbReference type="EMBL" id="SEP61250.1"/>
    </source>
</evidence>
<reference evidence="9" key="1">
    <citation type="submission" date="2016-10" db="EMBL/GenBank/DDBJ databases">
        <authorList>
            <person name="Varghese N."/>
            <person name="Submissions S."/>
        </authorList>
    </citation>
    <scope>NUCLEOTIDE SEQUENCE [LARGE SCALE GENOMIC DNA]</scope>
    <source>
        <strain evidence="9">DSM 24740</strain>
    </source>
</reference>
<name>A0A1H8Z9Z3_9BACT</name>
<keyword evidence="3" id="KW-1003">Cell membrane</keyword>
<feature type="transmembrane region" description="Helical" evidence="7">
    <location>
        <begin position="158"/>
        <end position="179"/>
    </location>
</feature>
<feature type="transmembrane region" description="Helical" evidence="7">
    <location>
        <begin position="64"/>
        <end position="83"/>
    </location>
</feature>
<keyword evidence="5 7" id="KW-1133">Transmembrane helix</keyword>
<dbReference type="InterPro" id="IPR002771">
    <property type="entry name" value="Multi_antbiot-R_MarC"/>
</dbReference>
<keyword evidence="6 7" id="KW-0472">Membrane</keyword>
<comment type="caution">
    <text evidence="7">Lacks conserved residue(s) required for the propagation of feature annotation.</text>
</comment>
<evidence type="ECO:0000313" key="9">
    <source>
        <dbReference type="Proteomes" id="UP000199021"/>
    </source>
</evidence>
<gene>
    <name evidence="8" type="ORF">SAMN05444359_101237</name>
</gene>
<evidence type="ECO:0000256" key="1">
    <source>
        <dbReference type="ARBA" id="ARBA00004651"/>
    </source>
</evidence>
<feature type="transmembrane region" description="Helical" evidence="7">
    <location>
        <begin position="89"/>
        <end position="108"/>
    </location>
</feature>
<evidence type="ECO:0000256" key="4">
    <source>
        <dbReference type="ARBA" id="ARBA00022692"/>
    </source>
</evidence>
<dbReference type="GO" id="GO:0005886">
    <property type="term" value="C:plasma membrane"/>
    <property type="evidence" value="ECO:0007669"/>
    <property type="project" value="UniProtKB-SubCell"/>
</dbReference>
<evidence type="ECO:0000256" key="5">
    <source>
        <dbReference type="ARBA" id="ARBA00022989"/>
    </source>
</evidence>
<dbReference type="FunCoup" id="A0A1H8Z9Z3">
    <property type="interactions" value="77"/>
</dbReference>